<dbReference type="InterPro" id="IPR013320">
    <property type="entry name" value="ConA-like_dom_sf"/>
</dbReference>
<dbReference type="Pfam" id="PF13385">
    <property type="entry name" value="Laminin_G_3"/>
    <property type="match status" value="1"/>
</dbReference>
<reference evidence="1 2" key="1">
    <citation type="submission" date="2022-05" db="EMBL/GenBank/DDBJ databases">
        <authorList>
            <consortium name="Genoscope - CEA"/>
            <person name="William W."/>
        </authorList>
    </citation>
    <scope>NUCLEOTIDE SEQUENCE [LARGE SCALE GENOMIC DNA]</scope>
</reference>
<comment type="caution">
    <text evidence="1">The sequence shown here is derived from an EMBL/GenBank/DDBJ whole genome shotgun (WGS) entry which is preliminary data.</text>
</comment>
<dbReference type="SUPFAM" id="SSF49899">
    <property type="entry name" value="Concanavalin A-like lectins/glucanases"/>
    <property type="match status" value="1"/>
</dbReference>
<evidence type="ECO:0008006" key="3">
    <source>
        <dbReference type="Google" id="ProtNLM"/>
    </source>
</evidence>
<accession>A0ABN8MTP4</accession>
<dbReference type="EMBL" id="CALNXK010000002">
    <property type="protein sequence ID" value="CAH3033844.1"/>
    <property type="molecule type" value="Genomic_DNA"/>
</dbReference>
<proteinExistence type="predicted"/>
<organism evidence="1 2">
    <name type="scientific">Porites lobata</name>
    <dbReference type="NCBI Taxonomy" id="104759"/>
    <lineage>
        <taxon>Eukaryota</taxon>
        <taxon>Metazoa</taxon>
        <taxon>Cnidaria</taxon>
        <taxon>Anthozoa</taxon>
        <taxon>Hexacorallia</taxon>
        <taxon>Scleractinia</taxon>
        <taxon>Fungiina</taxon>
        <taxon>Poritidae</taxon>
        <taxon>Porites</taxon>
    </lineage>
</organism>
<name>A0ABN8MTP4_9CNID</name>
<evidence type="ECO:0000313" key="1">
    <source>
        <dbReference type="EMBL" id="CAH3033844.1"/>
    </source>
</evidence>
<dbReference type="Proteomes" id="UP001159405">
    <property type="component" value="Unassembled WGS sequence"/>
</dbReference>
<keyword evidence="2" id="KW-1185">Reference proteome</keyword>
<dbReference type="PANTHER" id="PTHR47635">
    <property type="entry name" value="CUB DOMAIN-CONTAINING PROTEIN"/>
    <property type="match status" value="1"/>
</dbReference>
<protein>
    <recommendedName>
        <fullName evidence="3">LamG-like jellyroll fold domain-containing protein</fullName>
    </recommendedName>
</protein>
<feature type="non-terminal residue" evidence="1">
    <location>
        <position position="1"/>
    </location>
</feature>
<dbReference type="PANTHER" id="PTHR47635:SF2">
    <property type="entry name" value="LAMG-LIKE JELLYROLL FOLD DOMAIN-CONTAINING PROTEIN"/>
    <property type="match status" value="1"/>
</dbReference>
<evidence type="ECO:0000313" key="2">
    <source>
        <dbReference type="Proteomes" id="UP001159405"/>
    </source>
</evidence>
<gene>
    <name evidence="1" type="ORF">PLOB_00016113</name>
</gene>
<sequence>FLLAEELPIPAALYPLNGLHGTRDISPNKNPPGIPNGARFAPGPFGNPQGSYRFSGSFSSYIEIPNNGGLDTRCSITILAWINRENENGPIVNYGTDVWGFHFWIVNGGLYARPSKRALESLQCADTPYKLSKNWHYVGTSYNFSSGIVRLWINGSEVAQATSGSEEQSTQYNVRMGAKDSTTDPRYLKGRICCLQIYNKSLSQQEIIAVQNRTLNTYQEDSIFIFGHFETVTASGQQQQDDLIVTYKASTVMECLLYCSRLTECKSAAIEKRSIGQRSRGYCQLNRVPFLVSLDTTGHSTDKEYYNKRKLM</sequence>
<dbReference type="Gene3D" id="2.60.120.200">
    <property type="match status" value="1"/>
</dbReference>